<dbReference type="AlphaFoldDB" id="A0A915JNH5"/>
<dbReference type="WBParaSite" id="nRc.2.0.1.t27755-RA">
    <property type="protein sequence ID" value="nRc.2.0.1.t27755-RA"/>
    <property type="gene ID" value="nRc.2.0.1.g27755"/>
</dbReference>
<evidence type="ECO:0000313" key="2">
    <source>
        <dbReference type="Proteomes" id="UP000887565"/>
    </source>
</evidence>
<feature type="compositionally biased region" description="Basic and acidic residues" evidence="1">
    <location>
        <begin position="157"/>
        <end position="168"/>
    </location>
</feature>
<organism evidence="2 3">
    <name type="scientific">Romanomermis culicivorax</name>
    <name type="common">Nematode worm</name>
    <dbReference type="NCBI Taxonomy" id="13658"/>
    <lineage>
        <taxon>Eukaryota</taxon>
        <taxon>Metazoa</taxon>
        <taxon>Ecdysozoa</taxon>
        <taxon>Nematoda</taxon>
        <taxon>Enoplea</taxon>
        <taxon>Dorylaimia</taxon>
        <taxon>Mermithida</taxon>
        <taxon>Mermithoidea</taxon>
        <taxon>Mermithidae</taxon>
        <taxon>Romanomermis</taxon>
    </lineage>
</organism>
<keyword evidence="2" id="KW-1185">Reference proteome</keyword>
<evidence type="ECO:0000256" key="1">
    <source>
        <dbReference type="SAM" id="MobiDB-lite"/>
    </source>
</evidence>
<evidence type="ECO:0000313" key="3">
    <source>
        <dbReference type="WBParaSite" id="nRc.2.0.1.t27755-RA"/>
    </source>
</evidence>
<reference evidence="3" key="1">
    <citation type="submission" date="2022-11" db="UniProtKB">
        <authorList>
            <consortium name="WormBaseParasite"/>
        </authorList>
    </citation>
    <scope>IDENTIFICATION</scope>
</reference>
<name>A0A915JNH5_ROMCU</name>
<accession>A0A915JNH5</accession>
<dbReference type="Proteomes" id="UP000887565">
    <property type="component" value="Unplaced"/>
</dbReference>
<protein>
    <submittedName>
        <fullName evidence="3">Uncharacterized protein</fullName>
    </submittedName>
</protein>
<feature type="region of interest" description="Disordered" evidence="1">
    <location>
        <begin position="147"/>
        <end position="180"/>
    </location>
</feature>
<proteinExistence type="predicted"/>
<sequence length="180" mass="20632">MAGGKLIVKFLAISGLHNDKEIDQNESQMSNKNAFEDNNSDEIQIVNEEINELIVNQKCMAEKKKRTMRNSLRFQPKRSYDGFELGPTLLPLESPRWTKWWWTLAEKKKEWKQKANEATYSRVDALETKFDVLMALVKNSIIGNQIEKVEGQSPSAKEVEGSDMETPKAKKRARSNTIAD</sequence>